<evidence type="ECO:0000313" key="2">
    <source>
        <dbReference type="EMBL" id="TCT38634.1"/>
    </source>
</evidence>
<gene>
    <name evidence="2" type="ORF">EC835_101654</name>
</gene>
<dbReference type="RefSeq" id="WP_165906923.1">
    <property type="nucleotide sequence ID" value="NZ_SMAS01000001.1"/>
</dbReference>
<sequence length="50" mass="6212">MKTSECELKQRQDVEKRRREREEEAEYYRMESLGVQQQSTPIRWMRGEYG</sequence>
<dbReference type="EMBL" id="SMAS01000001">
    <property type="protein sequence ID" value="TCT38634.1"/>
    <property type="molecule type" value="Genomic_DNA"/>
</dbReference>
<name>A0A4R3NS65_9GAMM</name>
<accession>A0A4R3NS65</accession>
<protein>
    <submittedName>
        <fullName evidence="2">Uncharacterized protein</fullName>
    </submittedName>
</protein>
<organism evidence="2 3">
    <name type="scientific">Providencia alcalifaciens</name>
    <dbReference type="NCBI Taxonomy" id="126385"/>
    <lineage>
        <taxon>Bacteria</taxon>
        <taxon>Pseudomonadati</taxon>
        <taxon>Pseudomonadota</taxon>
        <taxon>Gammaproteobacteria</taxon>
        <taxon>Enterobacterales</taxon>
        <taxon>Morganellaceae</taxon>
        <taxon>Providencia</taxon>
    </lineage>
</organism>
<feature type="region of interest" description="Disordered" evidence="1">
    <location>
        <begin position="1"/>
        <end position="23"/>
    </location>
</feature>
<comment type="caution">
    <text evidence="2">The sequence shown here is derived from an EMBL/GenBank/DDBJ whole genome shotgun (WGS) entry which is preliminary data.</text>
</comment>
<evidence type="ECO:0000313" key="3">
    <source>
        <dbReference type="Proteomes" id="UP000295055"/>
    </source>
</evidence>
<evidence type="ECO:0000256" key="1">
    <source>
        <dbReference type="SAM" id="MobiDB-lite"/>
    </source>
</evidence>
<reference evidence="2 3" key="1">
    <citation type="submission" date="2019-03" db="EMBL/GenBank/DDBJ databases">
        <title>Genomic analyses of the natural microbiome of Caenorhabditis elegans.</title>
        <authorList>
            <person name="Samuel B."/>
        </authorList>
    </citation>
    <scope>NUCLEOTIDE SEQUENCE [LARGE SCALE GENOMIC DNA]</scope>
    <source>
        <strain evidence="2 3">JUb102</strain>
    </source>
</reference>
<proteinExistence type="predicted"/>
<dbReference type="Proteomes" id="UP000295055">
    <property type="component" value="Unassembled WGS sequence"/>
</dbReference>
<dbReference type="AlphaFoldDB" id="A0A4R3NS65"/>